<evidence type="ECO:0000313" key="1">
    <source>
        <dbReference type="EMBL" id="POO01405.1"/>
    </source>
</evidence>
<gene>
    <name evidence="1" type="ORF">TorRG33x02_027120</name>
</gene>
<comment type="caution">
    <text evidence="1">The sequence shown here is derived from an EMBL/GenBank/DDBJ whole genome shotgun (WGS) entry which is preliminary data.</text>
</comment>
<name>A0A2P5FUE0_TREOI</name>
<organism evidence="1 2">
    <name type="scientific">Trema orientale</name>
    <name type="common">Charcoal tree</name>
    <name type="synonym">Celtis orientalis</name>
    <dbReference type="NCBI Taxonomy" id="63057"/>
    <lineage>
        <taxon>Eukaryota</taxon>
        <taxon>Viridiplantae</taxon>
        <taxon>Streptophyta</taxon>
        <taxon>Embryophyta</taxon>
        <taxon>Tracheophyta</taxon>
        <taxon>Spermatophyta</taxon>
        <taxon>Magnoliopsida</taxon>
        <taxon>eudicotyledons</taxon>
        <taxon>Gunneridae</taxon>
        <taxon>Pentapetalae</taxon>
        <taxon>rosids</taxon>
        <taxon>fabids</taxon>
        <taxon>Rosales</taxon>
        <taxon>Cannabaceae</taxon>
        <taxon>Trema</taxon>
    </lineage>
</organism>
<dbReference type="EMBL" id="JXTC01000008">
    <property type="protein sequence ID" value="POO01405.1"/>
    <property type="molecule type" value="Genomic_DNA"/>
</dbReference>
<dbReference type="AlphaFoldDB" id="A0A2P5FUE0"/>
<protein>
    <submittedName>
        <fullName evidence="1">Uncharacterized protein</fullName>
    </submittedName>
</protein>
<evidence type="ECO:0000313" key="2">
    <source>
        <dbReference type="Proteomes" id="UP000237000"/>
    </source>
</evidence>
<proteinExistence type="predicted"/>
<keyword evidence="2" id="KW-1185">Reference proteome</keyword>
<dbReference type="InParanoid" id="A0A2P5FUE0"/>
<dbReference type="Proteomes" id="UP000237000">
    <property type="component" value="Unassembled WGS sequence"/>
</dbReference>
<accession>A0A2P5FUE0</accession>
<sequence>MYEFQFVLYSNCQPSESSGGRKSVFEFKLHEVSGDGGDEYLGELAIDGVSELEDVVVARMLVPHSNPADFATDSFSATDFILRDRIF</sequence>
<reference evidence="2" key="1">
    <citation type="submission" date="2016-06" db="EMBL/GenBank/DDBJ databases">
        <title>Parallel loss of symbiosis genes in relatives of nitrogen-fixing non-legume Parasponia.</title>
        <authorList>
            <person name="Van Velzen R."/>
            <person name="Holmer R."/>
            <person name="Bu F."/>
            <person name="Rutten L."/>
            <person name="Van Zeijl A."/>
            <person name="Liu W."/>
            <person name="Santuari L."/>
            <person name="Cao Q."/>
            <person name="Sharma T."/>
            <person name="Shen D."/>
            <person name="Roswanjaya Y."/>
            <person name="Wardhani T."/>
            <person name="Kalhor M.S."/>
            <person name="Jansen J."/>
            <person name="Van den Hoogen J."/>
            <person name="Gungor B."/>
            <person name="Hartog M."/>
            <person name="Hontelez J."/>
            <person name="Verver J."/>
            <person name="Yang W.-C."/>
            <person name="Schijlen E."/>
            <person name="Repin R."/>
            <person name="Schilthuizen M."/>
            <person name="Schranz E."/>
            <person name="Heidstra R."/>
            <person name="Miyata K."/>
            <person name="Fedorova E."/>
            <person name="Kohlen W."/>
            <person name="Bisseling T."/>
            <person name="Smit S."/>
            <person name="Geurts R."/>
        </authorList>
    </citation>
    <scope>NUCLEOTIDE SEQUENCE [LARGE SCALE GENOMIC DNA]</scope>
    <source>
        <strain evidence="2">cv. RG33-2</strain>
    </source>
</reference>